<feature type="transmembrane region" description="Helical" evidence="6">
    <location>
        <begin position="21"/>
        <end position="41"/>
    </location>
</feature>
<feature type="compositionally biased region" description="Acidic residues" evidence="5">
    <location>
        <begin position="533"/>
        <end position="542"/>
    </location>
</feature>
<evidence type="ECO:0000313" key="7">
    <source>
        <dbReference type="EMBL" id="KAG9324235.1"/>
    </source>
</evidence>
<feature type="compositionally biased region" description="Polar residues" evidence="5">
    <location>
        <begin position="779"/>
        <end position="796"/>
    </location>
</feature>
<feature type="compositionally biased region" description="Basic and acidic residues" evidence="5">
    <location>
        <begin position="632"/>
        <end position="653"/>
    </location>
</feature>
<evidence type="ECO:0000256" key="6">
    <source>
        <dbReference type="SAM" id="Phobius"/>
    </source>
</evidence>
<feature type="region of interest" description="Disordered" evidence="5">
    <location>
        <begin position="139"/>
        <end position="167"/>
    </location>
</feature>
<dbReference type="InterPro" id="IPR051694">
    <property type="entry name" value="Immunoregulatory_rcpt-like"/>
</dbReference>
<evidence type="ECO:0000256" key="4">
    <source>
        <dbReference type="ARBA" id="ARBA00023136"/>
    </source>
</evidence>
<feature type="compositionally biased region" description="Low complexity" evidence="5">
    <location>
        <begin position="487"/>
        <end position="508"/>
    </location>
</feature>
<keyword evidence="3 6" id="KW-1133">Transmembrane helix</keyword>
<evidence type="ECO:0000256" key="2">
    <source>
        <dbReference type="ARBA" id="ARBA00022692"/>
    </source>
</evidence>
<proteinExistence type="predicted"/>
<feature type="compositionally biased region" description="Low complexity" evidence="5">
    <location>
        <begin position="823"/>
        <end position="837"/>
    </location>
</feature>
<keyword evidence="2 6" id="KW-0812">Transmembrane</keyword>
<organism evidence="7 8">
    <name type="scientific">Mortierella alpina</name>
    <name type="common">Oleaginous fungus</name>
    <name type="synonym">Mortierella renispora</name>
    <dbReference type="NCBI Taxonomy" id="64518"/>
    <lineage>
        <taxon>Eukaryota</taxon>
        <taxon>Fungi</taxon>
        <taxon>Fungi incertae sedis</taxon>
        <taxon>Mucoromycota</taxon>
        <taxon>Mortierellomycotina</taxon>
        <taxon>Mortierellomycetes</taxon>
        <taxon>Mortierellales</taxon>
        <taxon>Mortierellaceae</taxon>
        <taxon>Mortierella</taxon>
    </lineage>
</organism>
<feature type="compositionally biased region" description="Acidic residues" evidence="5">
    <location>
        <begin position="658"/>
        <end position="671"/>
    </location>
</feature>
<feature type="compositionally biased region" description="Low complexity" evidence="5">
    <location>
        <begin position="737"/>
        <end position="759"/>
    </location>
</feature>
<feature type="compositionally biased region" description="Polar residues" evidence="5">
    <location>
        <begin position="584"/>
        <end position="606"/>
    </location>
</feature>
<protein>
    <submittedName>
        <fullName evidence="7">Uncharacterized protein</fullName>
    </submittedName>
</protein>
<evidence type="ECO:0000313" key="8">
    <source>
        <dbReference type="Proteomes" id="UP000717515"/>
    </source>
</evidence>
<dbReference type="PANTHER" id="PTHR15549">
    <property type="entry name" value="PAIRED IMMUNOGLOBULIN-LIKE TYPE 2 RECEPTOR"/>
    <property type="match status" value="1"/>
</dbReference>
<feature type="compositionally biased region" description="Polar residues" evidence="5">
    <location>
        <begin position="690"/>
        <end position="701"/>
    </location>
</feature>
<dbReference type="GO" id="GO:0016020">
    <property type="term" value="C:membrane"/>
    <property type="evidence" value="ECO:0007669"/>
    <property type="project" value="UniProtKB-SubCell"/>
</dbReference>
<feature type="compositionally biased region" description="Polar residues" evidence="5">
    <location>
        <begin position="139"/>
        <end position="148"/>
    </location>
</feature>
<feature type="compositionally biased region" description="Polar residues" evidence="5">
    <location>
        <begin position="872"/>
        <end position="895"/>
    </location>
</feature>
<feature type="region of interest" description="Disordered" evidence="5">
    <location>
        <begin position="202"/>
        <end position="760"/>
    </location>
</feature>
<reference evidence="7" key="1">
    <citation type="submission" date="2021-07" db="EMBL/GenBank/DDBJ databases">
        <title>Draft genome of Mortierella alpina, strain LL118, isolated from an aspen leaf litter sample.</title>
        <authorList>
            <person name="Yang S."/>
            <person name="Vinatzer B.A."/>
        </authorList>
    </citation>
    <scope>NUCLEOTIDE SEQUENCE</scope>
    <source>
        <strain evidence="7">LL118</strain>
    </source>
</reference>
<name>A0A9P8D1L1_MORAP</name>
<feature type="compositionally biased region" description="Low complexity" evidence="5">
    <location>
        <begin position="419"/>
        <end position="456"/>
    </location>
</feature>
<evidence type="ECO:0000256" key="5">
    <source>
        <dbReference type="SAM" id="MobiDB-lite"/>
    </source>
</evidence>
<dbReference type="EMBL" id="JAIFTL010000073">
    <property type="protein sequence ID" value="KAG9324235.1"/>
    <property type="molecule type" value="Genomic_DNA"/>
</dbReference>
<comment type="caution">
    <text evidence="7">The sequence shown here is derived from an EMBL/GenBank/DDBJ whole genome shotgun (WGS) entry which is preliminary data.</text>
</comment>
<feature type="region of interest" description="Disordered" evidence="5">
    <location>
        <begin position="861"/>
        <end position="926"/>
    </location>
</feature>
<feature type="region of interest" description="Disordered" evidence="5">
    <location>
        <begin position="775"/>
        <end position="847"/>
    </location>
</feature>
<sequence length="926" mass="99752">MLSAPSKNLNIGRRSGSKRSWLAVAVLVSSWASIASANIVLTGFPQNTTVKPGDSLEVSWKILPANGTVENLDPFDLSLRALSGQGYSIQRGIPQNALKLIVQIPTEATGGKHSFYAFYQKDVKSTASNQFVIEGPVVSMTSAPTPTGTDADPSGTHPAGKPSEDSGLSGGALAGVIGGAVVLLLLVALIFFFRNRRRVAEAKANNGSSTDDHKERGFTSGPDAYSSKNQDKESLTRSAGSGGGPHFDDGMVAVPLNGGGPRGPPRGDDPRAQHQQHQHQQQEQMHQLQHPRSPNNNPFDAPPPGTSPRLQQYQPPQPPPHGGMTNPLMAPPVHAHQQQQLQRGPSPYHQSSRDSFESEIESAYDPNHTRMMNNGMPPMHGSPSLSHSASGRSMNSSRYPQNMSPQPPFSNQHDREIMAAAAAVAAAASPVQGHRQLQQQPSQPALGQQQGLQHPANKSPMARSASPRMKEIEMQPLDIQQHHLEQQQKMLQRQKQQQQQQMEMQQQRSAQSTPVPLPAAQKSINPTQFDDKAEVEENDEENVPVYNGYRDTIFGAYAHNQDDEDEDEDEPAKAPVPALPASILVQNSTPSNGSQEPSSNMTTGVVQIQRKKSVKFTGVPSTGPIVLPNQEAAKEHQQQRQQKKKQELEDQRPVSEAYTEDYGEDFEDEDDIRNRLMEIEAEAVSPIPSHASSRPQINTSAGPAGQGANVLSPVRSPDQGSPSYHTHGYVAPPPPASSTSSPQPPSAAESSPSLNSVSAFGNGFYEDVLAAVEKKHVPTSPTSASGSVTSPTSPRSQQQQQQELKKPVMPLVPRSESPPPPQQYVQQQHIPAPQPQHMGPVAQEVFGAPSPRIAPAIAKANNINNSNSNGSYTSPLASATVTSPSTSRPELSPRSNARPAMGSGPGQQQQQQQQQSNDEFYENSLL</sequence>
<dbReference type="Proteomes" id="UP000717515">
    <property type="component" value="Unassembled WGS sequence"/>
</dbReference>
<accession>A0A9P8D1L1</accession>
<evidence type="ECO:0000256" key="1">
    <source>
        <dbReference type="ARBA" id="ARBA00004167"/>
    </source>
</evidence>
<comment type="subcellular location">
    <subcellularLocation>
        <location evidence="1">Membrane</location>
        <topology evidence="1">Single-pass membrane protein</topology>
    </subcellularLocation>
</comment>
<dbReference type="GO" id="GO:0071944">
    <property type="term" value="C:cell periphery"/>
    <property type="evidence" value="ECO:0007669"/>
    <property type="project" value="UniProtKB-ARBA"/>
</dbReference>
<keyword evidence="4 6" id="KW-0472">Membrane</keyword>
<dbReference type="AlphaFoldDB" id="A0A9P8D1L1"/>
<feature type="transmembrane region" description="Helical" evidence="6">
    <location>
        <begin position="172"/>
        <end position="193"/>
    </location>
</feature>
<gene>
    <name evidence="7" type="ORF">KVV02_002182</name>
</gene>
<feature type="compositionally biased region" description="Low complexity" evidence="5">
    <location>
        <begin position="273"/>
        <end position="290"/>
    </location>
</feature>
<feature type="compositionally biased region" description="Low complexity" evidence="5">
    <location>
        <begin position="861"/>
        <end position="871"/>
    </location>
</feature>
<feature type="compositionally biased region" description="Polar residues" evidence="5">
    <location>
        <begin position="383"/>
        <end position="404"/>
    </location>
</feature>
<evidence type="ECO:0000256" key="3">
    <source>
        <dbReference type="ARBA" id="ARBA00022989"/>
    </source>
</evidence>